<comment type="catalytic activity">
    <reaction evidence="8">
        <text>Couples ATP hydrolysis with the unwinding of duplex DNA by translocating in the 3'-5' direction.</text>
        <dbReference type="EC" id="5.6.2.4"/>
    </reaction>
</comment>
<accession>A0A0F9NSL9</accession>
<gene>
    <name evidence="13" type="ORF">LCGC14_0930570</name>
</gene>
<reference evidence="13" key="1">
    <citation type="journal article" date="2015" name="Nature">
        <title>Complex archaea that bridge the gap between prokaryotes and eukaryotes.</title>
        <authorList>
            <person name="Spang A."/>
            <person name="Saw J.H."/>
            <person name="Jorgensen S.L."/>
            <person name="Zaremba-Niedzwiedzka K."/>
            <person name="Martijn J."/>
            <person name="Lind A.E."/>
            <person name="van Eijk R."/>
            <person name="Schleper C."/>
            <person name="Guy L."/>
            <person name="Ettema T.J."/>
        </authorList>
    </citation>
    <scope>NUCLEOTIDE SEQUENCE</scope>
</reference>
<dbReference type="InterPro" id="IPR014016">
    <property type="entry name" value="UvrD-like_ATP-bd"/>
</dbReference>
<dbReference type="GO" id="GO:0043138">
    <property type="term" value="F:3'-5' DNA helicase activity"/>
    <property type="evidence" value="ECO:0007669"/>
    <property type="project" value="UniProtKB-EC"/>
</dbReference>
<evidence type="ECO:0000256" key="1">
    <source>
        <dbReference type="ARBA" id="ARBA00009922"/>
    </source>
</evidence>
<comment type="caution">
    <text evidence="13">The sequence shown here is derived from an EMBL/GenBank/DDBJ whole genome shotgun (WGS) entry which is preliminary data.</text>
</comment>
<dbReference type="Gene3D" id="3.40.50.300">
    <property type="entry name" value="P-loop containing nucleotide triphosphate hydrolases"/>
    <property type="match status" value="2"/>
</dbReference>
<dbReference type="Gene3D" id="1.10.10.160">
    <property type="match status" value="1"/>
</dbReference>
<dbReference type="PANTHER" id="PTHR11070">
    <property type="entry name" value="UVRD / RECB / PCRA DNA HELICASE FAMILY MEMBER"/>
    <property type="match status" value="1"/>
</dbReference>
<dbReference type="InterPro" id="IPR000212">
    <property type="entry name" value="DNA_helicase_UvrD/REP"/>
</dbReference>
<dbReference type="PANTHER" id="PTHR11070:SF2">
    <property type="entry name" value="ATP-DEPENDENT DNA HELICASE SRS2"/>
    <property type="match status" value="1"/>
</dbReference>
<evidence type="ECO:0000256" key="8">
    <source>
        <dbReference type="ARBA" id="ARBA00034617"/>
    </source>
</evidence>
<keyword evidence="7" id="KW-0413">Isomerase</keyword>
<feature type="domain" description="UvrD-like helicase ATP-binding" evidence="11">
    <location>
        <begin position="6"/>
        <end position="279"/>
    </location>
</feature>
<name>A0A0F9NSL9_9ZZZZ</name>
<dbReference type="SUPFAM" id="SSF52540">
    <property type="entry name" value="P-loop containing nucleoside triphosphate hydrolases"/>
    <property type="match status" value="1"/>
</dbReference>
<dbReference type="GO" id="GO:0000725">
    <property type="term" value="P:recombinational repair"/>
    <property type="evidence" value="ECO:0007669"/>
    <property type="project" value="TreeGrafter"/>
</dbReference>
<evidence type="ECO:0000313" key="13">
    <source>
        <dbReference type="EMBL" id="KKN20924.1"/>
    </source>
</evidence>
<dbReference type="GO" id="GO:0005524">
    <property type="term" value="F:ATP binding"/>
    <property type="evidence" value="ECO:0007669"/>
    <property type="project" value="UniProtKB-KW"/>
</dbReference>
<evidence type="ECO:0000256" key="2">
    <source>
        <dbReference type="ARBA" id="ARBA00022741"/>
    </source>
</evidence>
<comment type="similarity">
    <text evidence="1">Belongs to the helicase family. UvrD subfamily.</text>
</comment>
<dbReference type="InterPro" id="IPR027417">
    <property type="entry name" value="P-loop_NTPase"/>
</dbReference>
<dbReference type="AlphaFoldDB" id="A0A0F9NSL9"/>
<evidence type="ECO:0000256" key="5">
    <source>
        <dbReference type="ARBA" id="ARBA00022840"/>
    </source>
</evidence>
<dbReference type="GO" id="GO:0016787">
    <property type="term" value="F:hydrolase activity"/>
    <property type="evidence" value="ECO:0007669"/>
    <property type="project" value="UniProtKB-KW"/>
</dbReference>
<keyword evidence="6" id="KW-0238">DNA-binding</keyword>
<dbReference type="GO" id="GO:0003677">
    <property type="term" value="F:DNA binding"/>
    <property type="evidence" value="ECO:0007669"/>
    <property type="project" value="UniProtKB-KW"/>
</dbReference>
<dbReference type="Pfam" id="PF00580">
    <property type="entry name" value="UvrD-helicase"/>
    <property type="match status" value="1"/>
</dbReference>
<dbReference type="Pfam" id="PF13361">
    <property type="entry name" value="UvrD_C"/>
    <property type="match status" value="1"/>
</dbReference>
<dbReference type="InterPro" id="IPR013986">
    <property type="entry name" value="DExx_box_DNA_helicase_dom_sf"/>
</dbReference>
<keyword evidence="3" id="KW-0378">Hydrolase</keyword>
<evidence type="ECO:0000259" key="11">
    <source>
        <dbReference type="PROSITE" id="PS51198"/>
    </source>
</evidence>
<evidence type="ECO:0000256" key="3">
    <source>
        <dbReference type="ARBA" id="ARBA00022801"/>
    </source>
</evidence>
<dbReference type="InterPro" id="IPR014017">
    <property type="entry name" value="DNA_helicase_UvrD-like_C"/>
</dbReference>
<evidence type="ECO:0000256" key="10">
    <source>
        <dbReference type="ARBA" id="ARBA00048988"/>
    </source>
</evidence>
<evidence type="ECO:0000256" key="6">
    <source>
        <dbReference type="ARBA" id="ARBA00023125"/>
    </source>
</evidence>
<dbReference type="PROSITE" id="PS51198">
    <property type="entry name" value="UVRD_HELICASE_ATP_BIND"/>
    <property type="match status" value="1"/>
</dbReference>
<sequence length="649" mass="74997">MTWSETLTPKQKEFASSSLDEHSVLISGPGTGKTYTIVRKVAFLIEEKEISPSDILVISFTRSSAIELKKQLQEYFGEGNDIPSASTLHSFAFKQLLANQKLLSDILPTPIQVLDDWKEDKILHEELKILLSTHKKKVTDHFNNLSDGFDSLKCDDPDLEELEETSRFNSVWEKHREFYGYILRSELVYQTIKAVELYNGFDIDVGYKYVIVDEYQDLNRCDQALLNELKKHGAKICAIGDDDQSIYGFRHAFPDGIRNFLNEYSPSRRFLLEICRRCDKSIILLGISIISRDNERIPKVLRPSGNAGIGETHLYRFDDETNEAKGIAEICRKLIIDREYLPEDILILLAKDKNKNFSNPIKEEIEKLGIEVFNEIDENILKSNNARLVISYLRLISSFDDSIALRTIFEINSNRIAKTCYKKIYEKSLELNCNFFQTVEKISQDPQLISIVGPRIKNQFDEIKESVENYQAIFQIDENEPEIPDFFEKIKMLADLLIEEVKDRTEILDALNYCIENCKEKNFQDFFSSIYSFKEDQEQYTKDNCVNIISMHKAKGMTKKAIIVASAEDETIPGDPAMNTELDMLRLFYVSITRAKHYLAITYCKKRVGIQRFSGINSRSGRRRRTLTRFLKNNPLIISEVGESLYNEL</sequence>
<dbReference type="EMBL" id="LAZR01003195">
    <property type="protein sequence ID" value="KKN20924.1"/>
    <property type="molecule type" value="Genomic_DNA"/>
</dbReference>
<feature type="domain" description="UvrD-like helicase C-terminal" evidence="12">
    <location>
        <begin position="280"/>
        <end position="556"/>
    </location>
</feature>
<keyword evidence="4" id="KW-0347">Helicase</keyword>
<evidence type="ECO:0000259" key="12">
    <source>
        <dbReference type="PROSITE" id="PS51217"/>
    </source>
</evidence>
<dbReference type="CDD" id="cd17932">
    <property type="entry name" value="DEXQc_UvrD"/>
    <property type="match status" value="1"/>
</dbReference>
<evidence type="ECO:0000256" key="9">
    <source>
        <dbReference type="ARBA" id="ARBA00034808"/>
    </source>
</evidence>
<evidence type="ECO:0000256" key="7">
    <source>
        <dbReference type="ARBA" id="ARBA00023235"/>
    </source>
</evidence>
<dbReference type="PROSITE" id="PS51217">
    <property type="entry name" value="UVRD_HELICASE_CTER"/>
    <property type="match status" value="1"/>
</dbReference>
<keyword evidence="5" id="KW-0067">ATP-binding</keyword>
<keyword evidence="2" id="KW-0547">Nucleotide-binding</keyword>
<protein>
    <recommendedName>
        <fullName evidence="9">DNA 3'-5' helicase</fullName>
        <ecNumber evidence="9">5.6.2.4</ecNumber>
    </recommendedName>
</protein>
<comment type="catalytic activity">
    <reaction evidence="10">
        <text>ATP + H2O = ADP + phosphate + H(+)</text>
        <dbReference type="Rhea" id="RHEA:13065"/>
        <dbReference type="ChEBI" id="CHEBI:15377"/>
        <dbReference type="ChEBI" id="CHEBI:15378"/>
        <dbReference type="ChEBI" id="CHEBI:30616"/>
        <dbReference type="ChEBI" id="CHEBI:43474"/>
        <dbReference type="ChEBI" id="CHEBI:456216"/>
        <dbReference type="EC" id="5.6.2.4"/>
    </reaction>
</comment>
<dbReference type="EC" id="5.6.2.4" evidence="9"/>
<proteinExistence type="inferred from homology"/>
<dbReference type="Gene3D" id="1.10.486.10">
    <property type="entry name" value="PCRA, domain 4"/>
    <property type="match status" value="1"/>
</dbReference>
<organism evidence="13">
    <name type="scientific">marine sediment metagenome</name>
    <dbReference type="NCBI Taxonomy" id="412755"/>
    <lineage>
        <taxon>unclassified sequences</taxon>
        <taxon>metagenomes</taxon>
        <taxon>ecological metagenomes</taxon>
    </lineage>
</organism>
<evidence type="ECO:0000256" key="4">
    <source>
        <dbReference type="ARBA" id="ARBA00022806"/>
    </source>
</evidence>